<feature type="transmembrane region" description="Helical" evidence="1">
    <location>
        <begin position="343"/>
        <end position="364"/>
    </location>
</feature>
<keyword evidence="1" id="KW-0472">Membrane</keyword>
<keyword evidence="1" id="KW-1133">Transmembrane helix</keyword>
<dbReference type="KEGG" id="orp:MOP44_13780"/>
<feature type="transmembrane region" description="Helical" evidence="1">
    <location>
        <begin position="251"/>
        <end position="273"/>
    </location>
</feature>
<dbReference type="PANTHER" id="PTHR31061">
    <property type="entry name" value="LD22376P"/>
    <property type="match status" value="1"/>
</dbReference>
<sequence length="417" mass="47039">MSVAAAQASSPMQAGQAETTITAPPAASSLIRNVAVDAYRGLVMLLMMGEVLRFAEVSRAFPDSTFWRILAWNQTHVEWAGMSLHDTIQPGFTFLAGVALPYSIRSRQRKGESFGRMLFHTIWRSVLLIALGIFLRSTEGPITYFTFEDTLTQIGLGYTFAFLLAFAKPRWQWIATASILFAYWLAWALYPAPGANFDWAAVGVPNDWHQHLYTGFAAHWNKNSNLGQAFDVWFLNLFPRTSPFRFNGGGYLTLSFIPTLGTMLLGLIGGRWFVEAAPKIPLRKFLLAAAGLIALGCLFHFTGICPIVKRIWTPSWTLFSGGVCFLFLSAFSWIIDMKGYRRWAFPLVVVGMNSIAAYLIAHLWEDFTQKSFQIHLGARVLNMFGTALEPLFLGALMLSAYWVVLYWMYRRKIFLRI</sequence>
<dbReference type="AlphaFoldDB" id="A0A9J7BK44"/>
<dbReference type="RefSeq" id="WP_260790479.1">
    <property type="nucleotide sequence ID" value="NZ_CP093313.1"/>
</dbReference>
<evidence type="ECO:0000313" key="3">
    <source>
        <dbReference type="Proteomes" id="UP001059380"/>
    </source>
</evidence>
<keyword evidence="1" id="KW-0812">Transmembrane</keyword>
<feature type="transmembrane region" description="Helical" evidence="1">
    <location>
        <begin position="316"/>
        <end position="336"/>
    </location>
</feature>
<reference evidence="2" key="1">
    <citation type="submission" date="2021-04" db="EMBL/GenBank/DDBJ databases">
        <title>Phylogenetic analysis of Acidobacteriaceae.</title>
        <authorList>
            <person name="Qiu L."/>
            <person name="Zhang Q."/>
        </authorList>
    </citation>
    <scope>NUCLEOTIDE SEQUENCE</scope>
    <source>
        <strain evidence="2">DSM 25168</strain>
    </source>
</reference>
<dbReference type="EMBL" id="CP093313">
    <property type="protein sequence ID" value="UWZ81653.1"/>
    <property type="molecule type" value="Genomic_DNA"/>
</dbReference>
<evidence type="ECO:0000256" key="1">
    <source>
        <dbReference type="SAM" id="Phobius"/>
    </source>
</evidence>
<name>A0A9J7BK44_9BACT</name>
<keyword evidence="3" id="KW-1185">Reference proteome</keyword>
<feature type="transmembrane region" description="Helical" evidence="1">
    <location>
        <begin position="391"/>
        <end position="409"/>
    </location>
</feature>
<proteinExistence type="predicted"/>
<accession>A0A9J7BK44</accession>
<organism evidence="2 3">
    <name type="scientific">Occallatibacter riparius</name>
    <dbReference type="NCBI Taxonomy" id="1002689"/>
    <lineage>
        <taxon>Bacteria</taxon>
        <taxon>Pseudomonadati</taxon>
        <taxon>Acidobacteriota</taxon>
        <taxon>Terriglobia</taxon>
        <taxon>Terriglobales</taxon>
        <taxon>Acidobacteriaceae</taxon>
        <taxon>Occallatibacter</taxon>
    </lineage>
</organism>
<gene>
    <name evidence="2" type="ORF">MOP44_13780</name>
</gene>
<dbReference type="Proteomes" id="UP001059380">
    <property type="component" value="Chromosome"/>
</dbReference>
<feature type="transmembrane region" description="Helical" evidence="1">
    <location>
        <begin position="150"/>
        <end position="166"/>
    </location>
</feature>
<evidence type="ECO:0000313" key="2">
    <source>
        <dbReference type="EMBL" id="UWZ81653.1"/>
    </source>
</evidence>
<protein>
    <submittedName>
        <fullName evidence="2">DUF5009 domain-containing protein</fullName>
    </submittedName>
</protein>
<dbReference type="PANTHER" id="PTHR31061:SF24">
    <property type="entry name" value="LD22376P"/>
    <property type="match status" value="1"/>
</dbReference>
<feature type="transmembrane region" description="Helical" evidence="1">
    <location>
        <begin position="285"/>
        <end position="304"/>
    </location>
</feature>
<feature type="transmembrane region" description="Helical" evidence="1">
    <location>
        <begin position="117"/>
        <end position="138"/>
    </location>
</feature>